<dbReference type="GO" id="GO:0016780">
    <property type="term" value="F:phosphotransferase activity, for other substituted phosphate groups"/>
    <property type="evidence" value="ECO:0007669"/>
    <property type="project" value="InterPro"/>
</dbReference>
<keyword evidence="6 7" id="KW-0472">Membrane</keyword>
<protein>
    <submittedName>
        <fullName evidence="8">UDP-N-acetylglucosamine--dolichyl-phosphate N-acetylglucosaminephosphotransferase</fullName>
    </submittedName>
</protein>
<sequence>MPCGVYNKKAKIVLPICALIAFIITFLTTRWVIHIAKERKIVGKDVNKPNKPEVPSLGGIAIVAGFVSGTFVLLIQDPNYERIISSILLSSLLIAFLGLMDDFLNLRQSIRAFTPIFAAVPLAVFSVGHSAISIPFLGVINLGIFYYVIVIPAALTISSNAFNMLEGLNGLGTGMGIIMSASLAYIGLTRSGNIFVAGEMALILLASLLAFLYYNKYPAKVFIGNIGTYFVGSVIGSIGIAGYMYTALAVLYLPYVAEFILKARTRFKGVSFGKVNEDGTLYWNDMPNSLTHVVMKMGRFKEYQVVAILWIIEGIFAILAIYLQTTVIVI</sequence>
<dbReference type="CDD" id="cd06856">
    <property type="entry name" value="GT_GPT_archaea"/>
    <property type="match status" value="1"/>
</dbReference>
<dbReference type="GO" id="GO:0071555">
    <property type="term" value="P:cell wall organization"/>
    <property type="evidence" value="ECO:0007669"/>
    <property type="project" value="TreeGrafter"/>
</dbReference>
<evidence type="ECO:0000256" key="3">
    <source>
        <dbReference type="ARBA" id="ARBA00022679"/>
    </source>
</evidence>
<keyword evidence="2" id="KW-1003">Cell membrane</keyword>
<feature type="transmembrane region" description="Helical" evidence="7">
    <location>
        <begin position="82"/>
        <end position="100"/>
    </location>
</feature>
<gene>
    <name evidence="8" type="ORF">DDW13_08445</name>
</gene>
<feature type="transmembrane region" description="Helical" evidence="7">
    <location>
        <begin position="226"/>
        <end position="253"/>
    </location>
</feature>
<feature type="transmembrane region" description="Helical" evidence="7">
    <location>
        <begin position="303"/>
        <end position="323"/>
    </location>
</feature>
<reference evidence="8 9" key="1">
    <citation type="journal article" date="2015" name="Appl. Environ. Microbiol.">
        <title>Nanoarchaeota, Their Sulfolobales Host, and Nanoarchaeota Virus Distribution across Yellowstone National Park Hot Springs.</title>
        <authorList>
            <person name="Munson-McGee J.H."/>
            <person name="Field E.K."/>
            <person name="Bateson M."/>
            <person name="Rooney C."/>
            <person name="Stepanauskas R."/>
            <person name="Young M.J."/>
        </authorList>
    </citation>
    <scope>NUCLEOTIDE SEQUENCE [LARGE SCALE GENOMIC DNA]</scope>
    <source>
        <strain evidence="8">SCGC AC-742_N10</strain>
    </source>
</reference>
<organism evidence="8 9">
    <name type="scientific">Acidianus hospitalis</name>
    <dbReference type="NCBI Taxonomy" id="563177"/>
    <lineage>
        <taxon>Archaea</taxon>
        <taxon>Thermoproteota</taxon>
        <taxon>Thermoprotei</taxon>
        <taxon>Sulfolobales</taxon>
        <taxon>Sulfolobaceae</taxon>
        <taxon>Acidianus</taxon>
    </lineage>
</organism>
<evidence type="ECO:0000256" key="6">
    <source>
        <dbReference type="ARBA" id="ARBA00023136"/>
    </source>
</evidence>
<keyword evidence="4 7" id="KW-0812">Transmembrane</keyword>
<dbReference type="InterPro" id="IPR000715">
    <property type="entry name" value="Glycosyl_transferase_4"/>
</dbReference>
<dbReference type="AlphaFoldDB" id="A0A2T9X299"/>
<dbReference type="PANTHER" id="PTHR22926">
    <property type="entry name" value="PHOSPHO-N-ACETYLMURAMOYL-PENTAPEPTIDE-TRANSFERASE"/>
    <property type="match status" value="1"/>
</dbReference>
<keyword evidence="5 7" id="KW-1133">Transmembrane helix</keyword>
<dbReference type="GO" id="GO:0044038">
    <property type="term" value="P:cell wall macromolecule biosynthetic process"/>
    <property type="evidence" value="ECO:0007669"/>
    <property type="project" value="TreeGrafter"/>
</dbReference>
<dbReference type="Pfam" id="PF00953">
    <property type="entry name" value="Glycos_transf_4"/>
    <property type="match status" value="1"/>
</dbReference>
<feature type="transmembrane region" description="Helical" evidence="7">
    <location>
        <begin position="168"/>
        <end position="188"/>
    </location>
</feature>
<evidence type="ECO:0000313" key="9">
    <source>
        <dbReference type="Proteomes" id="UP000245638"/>
    </source>
</evidence>
<dbReference type="Proteomes" id="UP000245638">
    <property type="component" value="Unassembled WGS sequence"/>
</dbReference>
<proteinExistence type="predicted"/>
<dbReference type="EMBL" id="QEFD01000232">
    <property type="protein sequence ID" value="PVU74182.1"/>
    <property type="molecule type" value="Genomic_DNA"/>
</dbReference>
<evidence type="ECO:0000256" key="7">
    <source>
        <dbReference type="SAM" id="Phobius"/>
    </source>
</evidence>
<dbReference type="PANTHER" id="PTHR22926:SF3">
    <property type="entry name" value="UNDECAPRENYL-PHOSPHATE ALPHA-N-ACETYLGLUCOSAMINYL 1-PHOSPHATE TRANSFERASE"/>
    <property type="match status" value="1"/>
</dbReference>
<evidence type="ECO:0000313" key="8">
    <source>
        <dbReference type="EMBL" id="PVU74182.1"/>
    </source>
</evidence>
<feature type="transmembrane region" description="Helical" evidence="7">
    <location>
        <begin position="54"/>
        <end position="76"/>
    </location>
</feature>
<feature type="transmembrane region" description="Helical" evidence="7">
    <location>
        <begin position="12"/>
        <end position="33"/>
    </location>
</feature>
<dbReference type="GO" id="GO:0005886">
    <property type="term" value="C:plasma membrane"/>
    <property type="evidence" value="ECO:0007669"/>
    <property type="project" value="UniProtKB-SubCell"/>
</dbReference>
<evidence type="ECO:0000256" key="2">
    <source>
        <dbReference type="ARBA" id="ARBA00022475"/>
    </source>
</evidence>
<keyword evidence="3 8" id="KW-0808">Transferase</keyword>
<comment type="caution">
    <text evidence="8">The sequence shown here is derived from an EMBL/GenBank/DDBJ whole genome shotgun (WGS) entry which is preliminary data.</text>
</comment>
<evidence type="ECO:0000256" key="4">
    <source>
        <dbReference type="ARBA" id="ARBA00022692"/>
    </source>
</evidence>
<feature type="transmembrane region" description="Helical" evidence="7">
    <location>
        <begin position="138"/>
        <end position="156"/>
    </location>
</feature>
<evidence type="ECO:0000256" key="1">
    <source>
        <dbReference type="ARBA" id="ARBA00004651"/>
    </source>
</evidence>
<feature type="transmembrane region" description="Helical" evidence="7">
    <location>
        <begin position="194"/>
        <end position="214"/>
    </location>
</feature>
<feature type="transmembrane region" description="Helical" evidence="7">
    <location>
        <begin position="112"/>
        <end position="132"/>
    </location>
</feature>
<accession>A0A2T9X299</accession>
<evidence type="ECO:0000256" key="5">
    <source>
        <dbReference type="ARBA" id="ARBA00022989"/>
    </source>
</evidence>
<name>A0A2T9X299_9CREN</name>
<comment type="subcellular location">
    <subcellularLocation>
        <location evidence="1">Cell membrane</location>
        <topology evidence="1">Multi-pass membrane protein</topology>
    </subcellularLocation>
</comment>